<reference evidence="1" key="1">
    <citation type="submission" date="2022-04" db="EMBL/GenBank/DDBJ databases">
        <title>Chromosome-scale genome assembly of Holotrichia oblita Faldermann.</title>
        <authorList>
            <person name="Rongchong L."/>
        </authorList>
    </citation>
    <scope>NUCLEOTIDE SEQUENCE</scope>
    <source>
        <strain evidence="1">81SQS9</strain>
    </source>
</reference>
<sequence length="296" mass="34449">MIGKIATEQDKVEIILEALYFGLTQITFLCKICNVIICNYKVGRMKAYLKKPVFNIHTKEQDIFIQNAIDMCHLFAKTYRFFVGLTITFYAIFPFIENTLPLPGWFPMDMNKYWFFIYIYQLVCLILNGYNHTSFDCMNASLISMASAQFEILKDNLLNLKRSDDDTLTIDQEDRITRKKIAKCVTHHNHIIKFVSYIDDMYSNVIFVQFLCSIVIICVTGFQVFVSGGIGLACYMTEWNTICPETRKLIFIIMERSKIPIVLTAGKFFNLNLSTLMMILRTSYSYLAVLQQMYKT</sequence>
<keyword evidence="2" id="KW-1185">Reference proteome</keyword>
<name>A0ACB9SWN2_HOLOL</name>
<keyword evidence="1" id="KW-0675">Receptor</keyword>
<gene>
    <name evidence="1" type="ORF">MML48_6g00016918</name>
</gene>
<proteinExistence type="predicted"/>
<accession>A0ACB9SWN2</accession>
<evidence type="ECO:0000313" key="1">
    <source>
        <dbReference type="EMBL" id="KAI4458986.1"/>
    </source>
</evidence>
<dbReference type="EMBL" id="CM043020">
    <property type="protein sequence ID" value="KAI4458986.1"/>
    <property type="molecule type" value="Genomic_DNA"/>
</dbReference>
<evidence type="ECO:0000313" key="2">
    <source>
        <dbReference type="Proteomes" id="UP001056778"/>
    </source>
</evidence>
<organism evidence="1 2">
    <name type="scientific">Holotrichia oblita</name>
    <name type="common">Chafer beetle</name>
    <dbReference type="NCBI Taxonomy" id="644536"/>
    <lineage>
        <taxon>Eukaryota</taxon>
        <taxon>Metazoa</taxon>
        <taxon>Ecdysozoa</taxon>
        <taxon>Arthropoda</taxon>
        <taxon>Hexapoda</taxon>
        <taxon>Insecta</taxon>
        <taxon>Pterygota</taxon>
        <taxon>Neoptera</taxon>
        <taxon>Endopterygota</taxon>
        <taxon>Coleoptera</taxon>
        <taxon>Polyphaga</taxon>
        <taxon>Scarabaeiformia</taxon>
        <taxon>Scarabaeidae</taxon>
        <taxon>Melolonthinae</taxon>
        <taxon>Holotrichia</taxon>
    </lineage>
</organism>
<protein>
    <submittedName>
        <fullName evidence="1">Odorant receptor</fullName>
    </submittedName>
</protein>
<dbReference type="Proteomes" id="UP001056778">
    <property type="component" value="Chromosome 6"/>
</dbReference>
<comment type="caution">
    <text evidence="1">The sequence shown here is derived from an EMBL/GenBank/DDBJ whole genome shotgun (WGS) entry which is preliminary data.</text>
</comment>